<keyword evidence="2" id="KW-0805">Transcription regulation</keyword>
<evidence type="ECO:0000256" key="4">
    <source>
        <dbReference type="ARBA" id="ARBA00023163"/>
    </source>
</evidence>
<dbReference type="PROSITE" id="PS51078">
    <property type="entry name" value="ICLR_ED"/>
    <property type="match status" value="1"/>
</dbReference>
<dbReference type="FunFam" id="1.10.10.10:FF:000056">
    <property type="entry name" value="IclR family transcriptional regulator"/>
    <property type="match status" value="1"/>
</dbReference>
<reference evidence="9 10" key="1">
    <citation type="submission" date="2019-10" db="EMBL/GenBank/DDBJ databases">
        <title>Genomic analysis of Raineyella sp. CBA3103.</title>
        <authorList>
            <person name="Roh S.W."/>
        </authorList>
    </citation>
    <scope>NUCLEOTIDE SEQUENCE [LARGE SCALE GENOMIC DNA]</scope>
    <source>
        <strain evidence="9 10">CBA3103</strain>
    </source>
</reference>
<name>A0A5Q2FGC6_9ACTN</name>
<dbReference type="SMART" id="SM00346">
    <property type="entry name" value="HTH_ICLR"/>
    <property type="match status" value="1"/>
</dbReference>
<comment type="function">
    <text evidence="5">May be an activator protein for the gylABX operon.</text>
</comment>
<protein>
    <recommendedName>
        <fullName evidence="6">Glycerol operon regulatory protein</fullName>
    </recommendedName>
</protein>
<dbReference type="Gene3D" id="1.10.10.10">
    <property type="entry name" value="Winged helix-like DNA-binding domain superfamily/Winged helix DNA-binding domain"/>
    <property type="match status" value="1"/>
</dbReference>
<evidence type="ECO:0000256" key="6">
    <source>
        <dbReference type="ARBA" id="ARBA00070406"/>
    </source>
</evidence>
<dbReference type="GO" id="GO:0045892">
    <property type="term" value="P:negative regulation of DNA-templated transcription"/>
    <property type="evidence" value="ECO:0007669"/>
    <property type="project" value="TreeGrafter"/>
</dbReference>
<evidence type="ECO:0000256" key="1">
    <source>
        <dbReference type="ARBA" id="ARBA00022798"/>
    </source>
</evidence>
<keyword evidence="10" id="KW-1185">Reference proteome</keyword>
<feature type="domain" description="HTH iclR-type" evidence="7">
    <location>
        <begin position="13"/>
        <end position="74"/>
    </location>
</feature>
<dbReference type="PANTHER" id="PTHR30136">
    <property type="entry name" value="HELIX-TURN-HELIX TRANSCRIPTIONAL REGULATOR, ICLR FAMILY"/>
    <property type="match status" value="1"/>
</dbReference>
<dbReference type="InterPro" id="IPR005471">
    <property type="entry name" value="Tscrpt_reg_IclR_N"/>
</dbReference>
<dbReference type="Pfam" id="PF01614">
    <property type="entry name" value="IclR_C"/>
    <property type="match status" value="1"/>
</dbReference>
<dbReference type="InterPro" id="IPR029016">
    <property type="entry name" value="GAF-like_dom_sf"/>
</dbReference>
<evidence type="ECO:0000313" key="10">
    <source>
        <dbReference type="Proteomes" id="UP000386847"/>
    </source>
</evidence>
<dbReference type="InterPro" id="IPR036388">
    <property type="entry name" value="WH-like_DNA-bd_sf"/>
</dbReference>
<accession>A0A5Q2FGC6</accession>
<dbReference type="GO" id="GO:0003700">
    <property type="term" value="F:DNA-binding transcription factor activity"/>
    <property type="evidence" value="ECO:0007669"/>
    <property type="project" value="TreeGrafter"/>
</dbReference>
<dbReference type="Gene3D" id="3.30.450.40">
    <property type="match status" value="1"/>
</dbReference>
<dbReference type="EMBL" id="CP045725">
    <property type="protein sequence ID" value="QGF23356.1"/>
    <property type="molecule type" value="Genomic_DNA"/>
</dbReference>
<dbReference type="Proteomes" id="UP000386847">
    <property type="component" value="Chromosome"/>
</dbReference>
<dbReference type="InterPro" id="IPR014757">
    <property type="entry name" value="Tscrpt_reg_IclR_C"/>
</dbReference>
<keyword evidence="1" id="KW-0319">Glycerol metabolism</keyword>
<dbReference type="SUPFAM" id="SSF55781">
    <property type="entry name" value="GAF domain-like"/>
    <property type="match status" value="1"/>
</dbReference>
<sequence>MTETTAPTSTNSVQSIVRAFRILEEIALSERPMGISEIAENCNLPMPTAHRILRTLIAGGYAFQTPRRTYALGARLIPLSRYAGGSLGIAFRPMLAEFAAKVDESVSVAMLDQDFARYIAHVPSEHPMRLFTEVGNQVSIHASGVGKAILSQFSDAEVRTILDRAGMRAFTPTTITDPNELIAQLHEIRERGYAIDEAEHDLGVRCVAVSLDVPLHLAVSASGLPSRMTDEVVTTVVVPELNKLAERLREAIEKSNTQWGR</sequence>
<dbReference type="PANTHER" id="PTHR30136:SF24">
    <property type="entry name" value="HTH-TYPE TRANSCRIPTIONAL REPRESSOR ALLR"/>
    <property type="match status" value="1"/>
</dbReference>
<gene>
    <name evidence="9" type="ORF">Rai3103_06425</name>
</gene>
<proteinExistence type="predicted"/>
<evidence type="ECO:0000256" key="2">
    <source>
        <dbReference type="ARBA" id="ARBA00023015"/>
    </source>
</evidence>
<evidence type="ECO:0000256" key="5">
    <source>
        <dbReference type="ARBA" id="ARBA00058938"/>
    </source>
</evidence>
<feature type="domain" description="IclR-ED" evidence="8">
    <location>
        <begin position="75"/>
        <end position="254"/>
    </location>
</feature>
<keyword evidence="3" id="KW-0238">DNA-binding</keyword>
<dbReference type="PROSITE" id="PS51077">
    <property type="entry name" value="HTH_ICLR"/>
    <property type="match status" value="1"/>
</dbReference>
<dbReference type="AlphaFoldDB" id="A0A5Q2FGC6"/>
<dbReference type="RefSeq" id="WP_153571887.1">
    <property type="nucleotide sequence ID" value="NZ_CP045725.1"/>
</dbReference>
<dbReference type="InterPro" id="IPR036390">
    <property type="entry name" value="WH_DNA-bd_sf"/>
</dbReference>
<dbReference type="GO" id="GO:0006071">
    <property type="term" value="P:glycerol metabolic process"/>
    <property type="evidence" value="ECO:0007669"/>
    <property type="project" value="UniProtKB-KW"/>
</dbReference>
<dbReference type="KEGG" id="rain:Rai3103_06425"/>
<evidence type="ECO:0000313" key="9">
    <source>
        <dbReference type="EMBL" id="QGF23356.1"/>
    </source>
</evidence>
<evidence type="ECO:0000256" key="3">
    <source>
        <dbReference type="ARBA" id="ARBA00023125"/>
    </source>
</evidence>
<dbReference type="SUPFAM" id="SSF46785">
    <property type="entry name" value="Winged helix' DNA-binding domain"/>
    <property type="match status" value="1"/>
</dbReference>
<dbReference type="Pfam" id="PF09339">
    <property type="entry name" value="HTH_IclR"/>
    <property type="match status" value="1"/>
</dbReference>
<evidence type="ECO:0000259" key="7">
    <source>
        <dbReference type="PROSITE" id="PS51077"/>
    </source>
</evidence>
<evidence type="ECO:0000259" key="8">
    <source>
        <dbReference type="PROSITE" id="PS51078"/>
    </source>
</evidence>
<dbReference type="GO" id="GO:0003677">
    <property type="term" value="F:DNA binding"/>
    <property type="evidence" value="ECO:0007669"/>
    <property type="project" value="UniProtKB-KW"/>
</dbReference>
<dbReference type="InterPro" id="IPR050707">
    <property type="entry name" value="HTH_MetabolicPath_Reg"/>
</dbReference>
<keyword evidence="4" id="KW-0804">Transcription</keyword>
<organism evidence="9 10">
    <name type="scientific">Raineyella fluvialis</name>
    <dbReference type="NCBI Taxonomy" id="2662261"/>
    <lineage>
        <taxon>Bacteria</taxon>
        <taxon>Bacillati</taxon>
        <taxon>Actinomycetota</taxon>
        <taxon>Actinomycetes</taxon>
        <taxon>Propionibacteriales</taxon>
        <taxon>Propionibacteriaceae</taxon>
        <taxon>Raineyella</taxon>
    </lineage>
</organism>